<feature type="active site" description="Nucleophile" evidence="9 10">
    <location>
        <position position="53"/>
    </location>
</feature>
<evidence type="ECO:0000256" key="14">
    <source>
        <dbReference type="RuleBase" id="RU000584"/>
    </source>
</evidence>
<reference evidence="19 20" key="1">
    <citation type="journal article" date="2018" name="Front. Microbiol.">
        <title>Hydrolytic Capabilities as a Key to Environmental Success: Chitinolytic and Cellulolytic Acidobacteria From Acidic Sub-arctic Soils and Boreal Peatlands.</title>
        <authorList>
            <person name="Belova S.E."/>
            <person name="Ravin N.V."/>
            <person name="Pankratov T.A."/>
            <person name="Rakitin A.L."/>
            <person name="Ivanova A.A."/>
            <person name="Beletsky A.V."/>
            <person name="Mardanov A.V."/>
            <person name="Sinninghe Damste J.S."/>
            <person name="Dedysh S.N."/>
        </authorList>
    </citation>
    <scope>NUCLEOTIDE SEQUENCE [LARGE SCALE GENOMIC DNA]</scope>
    <source>
        <strain evidence="19 20">SBC82</strain>
    </source>
</reference>
<evidence type="ECO:0000256" key="1">
    <source>
        <dbReference type="ARBA" id="ARBA00005059"/>
    </source>
</evidence>
<dbReference type="GO" id="GO:0050661">
    <property type="term" value="F:NADP binding"/>
    <property type="evidence" value="ECO:0007669"/>
    <property type="project" value="InterPro"/>
</dbReference>
<evidence type="ECO:0000256" key="7">
    <source>
        <dbReference type="ARBA" id="ARBA00047464"/>
    </source>
</evidence>
<evidence type="ECO:0000259" key="17">
    <source>
        <dbReference type="Pfam" id="PF01488"/>
    </source>
</evidence>
<dbReference type="Gene3D" id="3.40.50.720">
    <property type="entry name" value="NAD(P)-binding Rossmann-like Domain"/>
    <property type="match status" value="1"/>
</dbReference>
<dbReference type="KEGG" id="abas:ACPOL_5802"/>
<comment type="catalytic activity">
    <reaction evidence="7 9 14">
        <text>(S)-4-amino-5-oxopentanoate + tRNA(Glu) + NADP(+) = L-glutamyl-tRNA(Glu) + NADPH + H(+)</text>
        <dbReference type="Rhea" id="RHEA:12344"/>
        <dbReference type="Rhea" id="RHEA-COMP:9663"/>
        <dbReference type="Rhea" id="RHEA-COMP:9680"/>
        <dbReference type="ChEBI" id="CHEBI:15378"/>
        <dbReference type="ChEBI" id="CHEBI:57501"/>
        <dbReference type="ChEBI" id="CHEBI:57783"/>
        <dbReference type="ChEBI" id="CHEBI:58349"/>
        <dbReference type="ChEBI" id="CHEBI:78442"/>
        <dbReference type="ChEBI" id="CHEBI:78520"/>
        <dbReference type="EC" id="1.2.1.70"/>
    </reaction>
</comment>
<comment type="domain">
    <text evidence="9">Possesses an unusual extended V-shaped dimeric structure with each monomer consisting of three distinct domains arranged along a curved 'spinal' alpha-helix. The N-terminal catalytic domain specifically recognizes the glutamate moiety of the substrate. The second domain is the NADPH-binding domain, and the third C-terminal domain is responsible for dimerization.</text>
</comment>
<dbReference type="NCBIfam" id="TIGR01035">
    <property type="entry name" value="hemA"/>
    <property type="match status" value="1"/>
</dbReference>
<evidence type="ECO:0000256" key="15">
    <source>
        <dbReference type="SAM" id="MobiDB-lite"/>
    </source>
</evidence>
<dbReference type="EMBL" id="CP030840">
    <property type="protein sequence ID" value="AXC15048.1"/>
    <property type="molecule type" value="Genomic_DNA"/>
</dbReference>
<keyword evidence="4 9" id="KW-0521">NADP</keyword>
<evidence type="ECO:0000256" key="10">
    <source>
        <dbReference type="PIRSR" id="PIRSR000445-1"/>
    </source>
</evidence>
<dbReference type="InterPro" id="IPR036453">
    <property type="entry name" value="GluRdtase_dimer_dom_sf"/>
</dbReference>
<evidence type="ECO:0000256" key="8">
    <source>
        <dbReference type="ARBA" id="ARBA00068659"/>
    </source>
</evidence>
<feature type="region of interest" description="Disordered" evidence="15">
    <location>
        <begin position="434"/>
        <end position="462"/>
    </location>
</feature>
<dbReference type="PIRSF" id="PIRSF000445">
    <property type="entry name" value="4pyrrol_synth_GluRdtase"/>
    <property type="match status" value="1"/>
</dbReference>
<gene>
    <name evidence="9" type="primary">hemA</name>
    <name evidence="19" type="ORF">ACPOL_5802</name>
</gene>
<dbReference type="InterPro" id="IPR015895">
    <property type="entry name" value="4pyrrol_synth_GluRdtase_N"/>
</dbReference>
<dbReference type="PANTHER" id="PTHR43013:SF1">
    <property type="entry name" value="GLUTAMYL-TRNA REDUCTASE"/>
    <property type="match status" value="1"/>
</dbReference>
<dbReference type="InterPro" id="IPR006151">
    <property type="entry name" value="Shikm_DH/Glu-tRNA_Rdtase"/>
</dbReference>
<feature type="binding site" evidence="9 11">
    <location>
        <position position="109"/>
    </location>
    <ligand>
        <name>substrate</name>
    </ligand>
</feature>
<feature type="binding site" evidence="9 12">
    <location>
        <begin position="189"/>
        <end position="194"/>
    </location>
    <ligand>
        <name>NADP(+)</name>
        <dbReference type="ChEBI" id="CHEBI:58349"/>
    </ligand>
</feature>
<feature type="binding site" evidence="9 11">
    <location>
        <begin position="52"/>
        <end position="55"/>
    </location>
    <ligand>
        <name>substrate</name>
    </ligand>
</feature>
<feature type="domain" description="Glutamyl-tRNA reductase N-terminal" evidence="18">
    <location>
        <begin position="10"/>
        <end position="156"/>
    </location>
</feature>
<proteinExistence type="inferred from homology"/>
<dbReference type="Pfam" id="PF00745">
    <property type="entry name" value="GlutR_dimer"/>
    <property type="match status" value="1"/>
</dbReference>
<dbReference type="Pfam" id="PF05201">
    <property type="entry name" value="GlutR_N"/>
    <property type="match status" value="1"/>
</dbReference>
<dbReference type="AlphaFoldDB" id="A0A2Z5G7T3"/>
<dbReference type="PANTHER" id="PTHR43013">
    <property type="entry name" value="GLUTAMYL-TRNA REDUCTASE"/>
    <property type="match status" value="1"/>
</dbReference>
<dbReference type="GO" id="GO:0019353">
    <property type="term" value="P:protoporphyrinogen IX biosynthetic process from glutamate"/>
    <property type="evidence" value="ECO:0007669"/>
    <property type="project" value="TreeGrafter"/>
</dbReference>
<dbReference type="Gene3D" id="3.30.460.30">
    <property type="entry name" value="Glutamyl-tRNA reductase, N-terminal domain"/>
    <property type="match status" value="1"/>
</dbReference>
<evidence type="ECO:0000259" key="18">
    <source>
        <dbReference type="Pfam" id="PF05201"/>
    </source>
</evidence>
<dbReference type="SUPFAM" id="SSF69742">
    <property type="entry name" value="Glutamyl tRNA-reductase catalytic, N-terminal domain"/>
    <property type="match status" value="1"/>
</dbReference>
<protein>
    <recommendedName>
        <fullName evidence="8 9">Glutamyl-tRNA reductase</fullName>
        <shortName evidence="9">GluTR</shortName>
        <ecNumber evidence="3 9">1.2.1.70</ecNumber>
    </recommendedName>
</protein>
<evidence type="ECO:0000256" key="4">
    <source>
        <dbReference type="ARBA" id="ARBA00022857"/>
    </source>
</evidence>
<dbReference type="CDD" id="cd05213">
    <property type="entry name" value="NAD_bind_Glutamyl_tRNA_reduct"/>
    <property type="match status" value="1"/>
</dbReference>
<evidence type="ECO:0000256" key="13">
    <source>
        <dbReference type="PIRSR" id="PIRSR000445-4"/>
    </source>
</evidence>
<dbReference type="InterPro" id="IPR015896">
    <property type="entry name" value="4pyrrol_synth_GluRdtase_dimer"/>
</dbReference>
<evidence type="ECO:0000259" key="16">
    <source>
        <dbReference type="Pfam" id="PF00745"/>
    </source>
</evidence>
<evidence type="ECO:0000256" key="6">
    <source>
        <dbReference type="ARBA" id="ARBA00023244"/>
    </source>
</evidence>
<evidence type="ECO:0000256" key="5">
    <source>
        <dbReference type="ARBA" id="ARBA00023002"/>
    </source>
</evidence>
<comment type="function">
    <text evidence="9">Catalyzes the NADPH-dependent reduction of glutamyl-tRNA(Glu) to glutamate 1-semialdehyde (GSA).</text>
</comment>
<dbReference type="HAMAP" id="MF_00087">
    <property type="entry name" value="Glu_tRNA_reductase"/>
    <property type="match status" value="1"/>
</dbReference>
<feature type="binding site" evidence="9 11">
    <location>
        <position position="120"/>
    </location>
    <ligand>
        <name>substrate</name>
    </ligand>
</feature>
<keyword evidence="6 9" id="KW-0627">Porphyrin biosynthesis</keyword>
<comment type="similarity">
    <text evidence="2 9 14">Belongs to the glutamyl-tRNA reductase family.</text>
</comment>
<comment type="subunit">
    <text evidence="9">Homodimer.</text>
</comment>
<evidence type="ECO:0000256" key="11">
    <source>
        <dbReference type="PIRSR" id="PIRSR000445-2"/>
    </source>
</evidence>
<dbReference type="Pfam" id="PF01488">
    <property type="entry name" value="Shikimate_DH"/>
    <property type="match status" value="1"/>
</dbReference>
<evidence type="ECO:0000256" key="12">
    <source>
        <dbReference type="PIRSR" id="PIRSR000445-3"/>
    </source>
</evidence>
<dbReference type="InterPro" id="IPR036291">
    <property type="entry name" value="NAD(P)-bd_dom_sf"/>
</dbReference>
<name>A0A2Z5G7T3_9BACT</name>
<feature type="binding site" evidence="9 11">
    <location>
        <begin position="114"/>
        <end position="116"/>
    </location>
    <ligand>
        <name>substrate</name>
    </ligand>
</feature>
<feature type="compositionally biased region" description="Basic and acidic residues" evidence="15">
    <location>
        <begin position="448"/>
        <end position="462"/>
    </location>
</feature>
<dbReference type="SUPFAM" id="SSF69075">
    <property type="entry name" value="Glutamyl tRNA-reductase dimerization domain"/>
    <property type="match status" value="1"/>
</dbReference>
<evidence type="ECO:0000256" key="9">
    <source>
        <dbReference type="HAMAP-Rule" id="MF_00087"/>
    </source>
</evidence>
<evidence type="ECO:0000313" key="19">
    <source>
        <dbReference type="EMBL" id="AXC15048.1"/>
    </source>
</evidence>
<organism evidence="19 20">
    <name type="scientific">Acidisarcina polymorpha</name>
    <dbReference type="NCBI Taxonomy" id="2211140"/>
    <lineage>
        <taxon>Bacteria</taxon>
        <taxon>Pseudomonadati</taxon>
        <taxon>Acidobacteriota</taxon>
        <taxon>Terriglobia</taxon>
        <taxon>Terriglobales</taxon>
        <taxon>Acidobacteriaceae</taxon>
        <taxon>Acidisarcina</taxon>
    </lineage>
</organism>
<dbReference type="FunFam" id="3.40.50.720:FF:000031">
    <property type="entry name" value="Glutamyl-tRNA reductase"/>
    <property type="match status" value="1"/>
</dbReference>
<evidence type="ECO:0000256" key="3">
    <source>
        <dbReference type="ARBA" id="ARBA00012970"/>
    </source>
</evidence>
<dbReference type="GO" id="GO:0008883">
    <property type="term" value="F:glutamyl-tRNA reductase activity"/>
    <property type="evidence" value="ECO:0007669"/>
    <property type="project" value="UniProtKB-UniRule"/>
</dbReference>
<dbReference type="RefSeq" id="WP_236657054.1">
    <property type="nucleotide sequence ID" value="NZ_CP030840.1"/>
</dbReference>
<dbReference type="InterPro" id="IPR036343">
    <property type="entry name" value="GluRdtase_N_sf"/>
</dbReference>
<keyword evidence="5 9" id="KW-0560">Oxidoreductase</keyword>
<evidence type="ECO:0000313" key="20">
    <source>
        <dbReference type="Proteomes" id="UP000253606"/>
    </source>
</evidence>
<dbReference type="Proteomes" id="UP000253606">
    <property type="component" value="Chromosome"/>
</dbReference>
<dbReference type="InterPro" id="IPR018214">
    <property type="entry name" value="GluRdtase_CS"/>
</dbReference>
<sequence length="462" mass="51113">MSSGGLLLFGVNHKTAPVELREQLAIPESRLAEATRWLVQTPGVREAMILSTCNRVELLVCPKAGAPDLLGFFNDFFDVDHTLLKPHVYEYRQDEAVRHLFRVASSLDSMVLGEPQILGQVKEAYAVARSVGAVQSGLEKLLQNAFNVAKRVRNETQIGSSSVSIASIAVDLAEKIFGSLENKKVFLVGAGKMSELAARHLVQRGASSIYVANRTHDRAIRLAAQFGGQVIRFDDLYTTADRADIIITSTGSPQPIFRPEHGAQFIHRRRNRPMFFIDIAVPRDVDPEMNRVEGIFLYDIDDLQSVAATNQIDRVREAEQAESIIAFEVERYQRHLNTLDAVPVIRNLQQAAETMRQSELRKAESRLRSVSAEPLSDAQWAAVEAMTRGLMNKFLHPTLQAIKAAAAEGDTARLETFRSTFDVQRAAAYLPSHAVPPALADASVDSESSARPERSSDPEKES</sequence>
<comment type="miscellaneous">
    <text evidence="9">During catalysis, the active site Cys acts as a nucleophile attacking the alpha-carbonyl group of tRNA-bound glutamate with the formation of a thioester intermediate between enzyme and glutamate, and the concomitant release of tRNA(Glu). The thioester intermediate is finally reduced by direct hydride transfer from NADPH, to form the product GSA.</text>
</comment>
<evidence type="ECO:0000256" key="2">
    <source>
        <dbReference type="ARBA" id="ARBA00005916"/>
    </source>
</evidence>
<dbReference type="FunFam" id="3.30.460.30:FF:000001">
    <property type="entry name" value="Glutamyl-tRNA reductase"/>
    <property type="match status" value="1"/>
</dbReference>
<dbReference type="UniPathway" id="UPA00251">
    <property type="reaction ID" value="UER00316"/>
</dbReference>
<feature type="domain" description="Quinate/shikimate 5-dehydrogenase/glutamyl-tRNA reductase" evidence="17">
    <location>
        <begin position="171"/>
        <end position="306"/>
    </location>
</feature>
<feature type="site" description="Important for activity" evidence="9 13">
    <location>
        <position position="99"/>
    </location>
</feature>
<feature type="domain" description="Tetrapyrrole biosynthesis glutamyl-tRNA reductase dimerisation" evidence="16">
    <location>
        <begin position="320"/>
        <end position="422"/>
    </location>
</feature>
<dbReference type="EC" id="1.2.1.70" evidence="3 9"/>
<accession>A0A2Z5G7T3</accession>
<dbReference type="PROSITE" id="PS00747">
    <property type="entry name" value="GLUTR"/>
    <property type="match status" value="1"/>
</dbReference>
<keyword evidence="20" id="KW-1185">Reference proteome</keyword>
<comment type="pathway">
    <text evidence="1 9 14">Porphyrin-containing compound metabolism; protoporphyrin-IX biosynthesis; 5-aminolevulinate from L-glutamyl-tRNA(Glu): step 1/2.</text>
</comment>
<dbReference type="SUPFAM" id="SSF51735">
    <property type="entry name" value="NAD(P)-binding Rossmann-fold domains"/>
    <property type="match status" value="1"/>
</dbReference>
<dbReference type="InterPro" id="IPR000343">
    <property type="entry name" value="4pyrrol_synth_GluRdtase"/>
</dbReference>